<keyword evidence="2" id="KW-1185">Reference proteome</keyword>
<dbReference type="HOGENOM" id="CLU_3007990_0_0_7"/>
<reference evidence="1 2" key="1">
    <citation type="journal article" date="2010" name="Stand. Genomic Sci.">
        <title>Complete genome sequence of Haliangium ochraceum type strain (SMP-2).</title>
        <authorList>
            <consortium name="US DOE Joint Genome Institute (JGI-PGF)"/>
            <person name="Ivanova N."/>
            <person name="Daum C."/>
            <person name="Lang E."/>
            <person name="Abt B."/>
            <person name="Kopitz M."/>
            <person name="Saunders E."/>
            <person name="Lapidus A."/>
            <person name="Lucas S."/>
            <person name="Glavina Del Rio T."/>
            <person name="Nolan M."/>
            <person name="Tice H."/>
            <person name="Copeland A."/>
            <person name="Cheng J.F."/>
            <person name="Chen F."/>
            <person name="Bruce D."/>
            <person name="Goodwin L."/>
            <person name="Pitluck S."/>
            <person name="Mavromatis K."/>
            <person name="Pati A."/>
            <person name="Mikhailova N."/>
            <person name="Chen A."/>
            <person name="Palaniappan K."/>
            <person name="Land M."/>
            <person name="Hauser L."/>
            <person name="Chang Y.J."/>
            <person name="Jeffries C.D."/>
            <person name="Detter J.C."/>
            <person name="Brettin T."/>
            <person name="Rohde M."/>
            <person name="Goker M."/>
            <person name="Bristow J."/>
            <person name="Markowitz V."/>
            <person name="Eisen J.A."/>
            <person name="Hugenholtz P."/>
            <person name="Kyrpides N.C."/>
            <person name="Klenk H.P."/>
        </authorList>
    </citation>
    <scope>NUCLEOTIDE SEQUENCE [LARGE SCALE GENOMIC DNA]</scope>
    <source>
        <strain evidence="2">DSM 14365 / CIP 107738 / JCM 11303 / AJ 13395 / SMP-2</strain>
    </source>
</reference>
<dbReference type="STRING" id="502025.Hoch_1428"/>
<sequence>MSNTATLETRDPRPKVLAKLVSPSAPASYFYHAFENAETVFARSSSRRCAQPAFAQ</sequence>
<organism evidence="1 2">
    <name type="scientific">Haliangium ochraceum (strain DSM 14365 / JCM 11303 / SMP-2)</name>
    <dbReference type="NCBI Taxonomy" id="502025"/>
    <lineage>
        <taxon>Bacteria</taxon>
        <taxon>Pseudomonadati</taxon>
        <taxon>Myxococcota</taxon>
        <taxon>Polyangia</taxon>
        <taxon>Haliangiales</taxon>
        <taxon>Kofleriaceae</taxon>
        <taxon>Haliangium</taxon>
    </lineage>
</organism>
<proteinExistence type="predicted"/>
<dbReference type="KEGG" id="hoh:Hoch_1428"/>
<gene>
    <name evidence="1" type="ordered locus">Hoch_1428</name>
</gene>
<evidence type="ECO:0000313" key="1">
    <source>
        <dbReference type="EMBL" id="ACY13982.1"/>
    </source>
</evidence>
<name>D0LUU2_HALO1</name>
<accession>D0LUU2</accession>
<dbReference type="Proteomes" id="UP000001880">
    <property type="component" value="Chromosome"/>
</dbReference>
<evidence type="ECO:0000313" key="2">
    <source>
        <dbReference type="Proteomes" id="UP000001880"/>
    </source>
</evidence>
<dbReference type="EMBL" id="CP001804">
    <property type="protein sequence ID" value="ACY13982.1"/>
    <property type="molecule type" value="Genomic_DNA"/>
</dbReference>
<dbReference type="AlphaFoldDB" id="D0LUU2"/>
<protein>
    <submittedName>
        <fullName evidence="1">Uncharacterized protein</fullName>
    </submittedName>
</protein>